<evidence type="ECO:0000256" key="6">
    <source>
        <dbReference type="RuleBase" id="RU365089"/>
    </source>
</evidence>
<keyword evidence="5 6" id="KW-0233">DNA recombination</keyword>
<dbReference type="PANTHER" id="PTHR33217">
    <property type="entry name" value="TRANSPOSASE FOR INSERTION SEQUENCE ELEMENT IS1081"/>
    <property type="match status" value="1"/>
</dbReference>
<evidence type="ECO:0000256" key="5">
    <source>
        <dbReference type="ARBA" id="ARBA00023172"/>
    </source>
</evidence>
<proteinExistence type="inferred from homology"/>
<sequence length="159" mass="18679">MVGDTESEESWGEFFSSLKARLRGSNSSLVIPQRIIKALKQHFQGVTGQRCQMHFIRNILDAAPKTLKYEIKSRVRSIFEAPNLDTARLYLQQTLDTYQGKASKAMQVLELGFDDATAVLVYPEMYRFRLRTTNGIERLNAEIRRRYFNMTEYMEWRKR</sequence>
<dbReference type="STRING" id="670482.SAMN04488542_104142"/>
<organism evidence="7 8">
    <name type="scientific">Fontibacillus panacisegetis</name>
    <dbReference type="NCBI Taxonomy" id="670482"/>
    <lineage>
        <taxon>Bacteria</taxon>
        <taxon>Bacillati</taxon>
        <taxon>Bacillota</taxon>
        <taxon>Bacilli</taxon>
        <taxon>Bacillales</taxon>
        <taxon>Paenibacillaceae</taxon>
        <taxon>Fontibacillus</taxon>
    </lineage>
</organism>
<dbReference type="InterPro" id="IPR001207">
    <property type="entry name" value="Transposase_mutator"/>
</dbReference>
<dbReference type="GO" id="GO:0004803">
    <property type="term" value="F:transposase activity"/>
    <property type="evidence" value="ECO:0007669"/>
    <property type="project" value="UniProtKB-UniRule"/>
</dbReference>
<name>A0A1G7HF72_9BACL</name>
<evidence type="ECO:0000313" key="8">
    <source>
        <dbReference type="Proteomes" id="UP000198972"/>
    </source>
</evidence>
<comment type="function">
    <text evidence="1 6">Required for the transposition of the insertion element.</text>
</comment>
<evidence type="ECO:0000256" key="4">
    <source>
        <dbReference type="ARBA" id="ARBA00023125"/>
    </source>
</evidence>
<dbReference type="Proteomes" id="UP000198972">
    <property type="component" value="Unassembled WGS sequence"/>
</dbReference>
<keyword evidence="3 6" id="KW-0815">Transposition</keyword>
<keyword evidence="8" id="KW-1185">Reference proteome</keyword>
<dbReference type="Pfam" id="PF00872">
    <property type="entry name" value="Transposase_mut"/>
    <property type="match status" value="1"/>
</dbReference>
<comment type="similarity">
    <text evidence="2 6">Belongs to the transposase mutator family.</text>
</comment>
<dbReference type="EMBL" id="FNBG01000004">
    <property type="protein sequence ID" value="SDE99110.1"/>
    <property type="molecule type" value="Genomic_DNA"/>
</dbReference>
<reference evidence="7 8" key="1">
    <citation type="submission" date="2016-10" db="EMBL/GenBank/DDBJ databases">
        <authorList>
            <person name="de Groot N.N."/>
        </authorList>
    </citation>
    <scope>NUCLEOTIDE SEQUENCE [LARGE SCALE GENOMIC DNA]</scope>
    <source>
        <strain evidence="7 8">DSM 28129</strain>
    </source>
</reference>
<evidence type="ECO:0000313" key="7">
    <source>
        <dbReference type="EMBL" id="SDE99110.1"/>
    </source>
</evidence>
<accession>A0A1G7HF72</accession>
<dbReference type="GO" id="GO:0003677">
    <property type="term" value="F:DNA binding"/>
    <property type="evidence" value="ECO:0007669"/>
    <property type="project" value="UniProtKB-UniRule"/>
</dbReference>
<keyword evidence="4 6" id="KW-0238">DNA-binding</keyword>
<protein>
    <recommendedName>
        <fullName evidence="6">Mutator family transposase</fullName>
    </recommendedName>
</protein>
<keyword evidence="6" id="KW-0814">Transposable element</keyword>
<evidence type="ECO:0000256" key="3">
    <source>
        <dbReference type="ARBA" id="ARBA00022578"/>
    </source>
</evidence>
<dbReference type="AlphaFoldDB" id="A0A1G7HF72"/>
<dbReference type="GO" id="GO:0006313">
    <property type="term" value="P:DNA transposition"/>
    <property type="evidence" value="ECO:0007669"/>
    <property type="project" value="UniProtKB-UniRule"/>
</dbReference>
<dbReference type="OrthoDB" id="9779930at2"/>
<evidence type="ECO:0000256" key="2">
    <source>
        <dbReference type="ARBA" id="ARBA00010961"/>
    </source>
</evidence>
<evidence type="ECO:0000256" key="1">
    <source>
        <dbReference type="ARBA" id="ARBA00002190"/>
    </source>
</evidence>
<gene>
    <name evidence="7" type="ORF">SAMN04488542_104142</name>
</gene>
<dbReference type="PANTHER" id="PTHR33217:SF7">
    <property type="entry name" value="TRANSPOSASE FOR INSERTION SEQUENCE ELEMENT IS1081"/>
    <property type="match status" value="1"/>
</dbReference>